<dbReference type="GeneID" id="41958856"/>
<reference evidence="10" key="1">
    <citation type="journal article" date="2019" name="Mol. Biol. Evol.">
        <title>Blast fungal genomes show frequent chromosomal changes, gene gains and losses, and effector gene turnover.</title>
        <authorList>
            <person name="Gomez Luciano L.B."/>
            <person name="Jason Tsai I."/>
            <person name="Chuma I."/>
            <person name="Tosa Y."/>
            <person name="Chen Y.H."/>
            <person name="Li J.Y."/>
            <person name="Li M.Y."/>
            <person name="Jade Lu M.Y."/>
            <person name="Nakayashiki H."/>
            <person name="Li W.H."/>
        </authorList>
    </citation>
    <scope>NUCLEOTIDE SEQUENCE</scope>
    <source>
        <strain evidence="10">NI907</strain>
    </source>
</reference>
<dbReference type="PROSITE" id="PS50294">
    <property type="entry name" value="WD_REPEATS_REGION"/>
    <property type="match status" value="1"/>
</dbReference>
<dbReference type="CDD" id="cd01941">
    <property type="entry name" value="YeiC_kinase_like"/>
    <property type="match status" value="1"/>
</dbReference>
<evidence type="ECO:0000259" key="8">
    <source>
        <dbReference type="Pfam" id="PF00294"/>
    </source>
</evidence>
<dbReference type="InterPro" id="IPR036322">
    <property type="entry name" value="WD40_repeat_dom_sf"/>
</dbReference>
<dbReference type="InterPro" id="IPR011611">
    <property type="entry name" value="PfkB_dom"/>
</dbReference>
<evidence type="ECO:0000256" key="6">
    <source>
        <dbReference type="PROSITE-ProRule" id="PRU00221"/>
    </source>
</evidence>
<feature type="repeat" description="WD" evidence="6">
    <location>
        <begin position="1446"/>
        <end position="1474"/>
    </location>
</feature>
<evidence type="ECO:0000256" key="2">
    <source>
        <dbReference type="ARBA" id="ARBA00022801"/>
    </source>
</evidence>
<reference evidence="10" key="3">
    <citation type="submission" date="2025-08" db="UniProtKB">
        <authorList>
            <consortium name="RefSeq"/>
        </authorList>
    </citation>
    <scope>IDENTIFICATION</scope>
    <source>
        <strain evidence="10">NI907</strain>
    </source>
</reference>
<keyword evidence="3" id="KW-0464">Manganese</keyword>
<feature type="domain" description="Carbohydrate kinase PfkB" evidence="8">
    <location>
        <begin position="791"/>
        <end position="840"/>
    </location>
</feature>
<dbReference type="SMART" id="SM00320">
    <property type="entry name" value="WD40"/>
    <property type="match status" value="4"/>
</dbReference>
<dbReference type="RefSeq" id="XP_030983337.1">
    <property type="nucleotide sequence ID" value="XM_031123947.1"/>
</dbReference>
<keyword evidence="2" id="KW-0378">Hydrolase</keyword>
<protein>
    <recommendedName>
        <fullName evidence="8">Carbohydrate kinase PfkB domain-containing protein</fullName>
    </recommendedName>
</protein>
<dbReference type="GO" id="GO:0046872">
    <property type="term" value="F:metal ion binding"/>
    <property type="evidence" value="ECO:0007669"/>
    <property type="project" value="UniProtKB-KW"/>
</dbReference>
<keyword evidence="4" id="KW-0456">Lyase</keyword>
<reference evidence="10" key="2">
    <citation type="submission" date="2019-10" db="EMBL/GenBank/DDBJ databases">
        <authorList>
            <consortium name="NCBI Genome Project"/>
        </authorList>
    </citation>
    <scope>NUCLEOTIDE SEQUENCE</scope>
    <source>
        <strain evidence="10">NI907</strain>
    </source>
</reference>
<dbReference type="PANTHER" id="PTHR42909:SF1">
    <property type="entry name" value="CARBOHYDRATE KINASE PFKB DOMAIN-CONTAINING PROTEIN"/>
    <property type="match status" value="1"/>
</dbReference>
<dbReference type="SUPFAM" id="SSF110581">
    <property type="entry name" value="Indigoidine synthase A-like"/>
    <property type="match status" value="1"/>
</dbReference>
<dbReference type="Pfam" id="PF00294">
    <property type="entry name" value="PfkB"/>
    <property type="match status" value="2"/>
</dbReference>
<proteinExistence type="predicted"/>
<feature type="domain" description="Carbohydrate kinase PfkB" evidence="8">
    <location>
        <begin position="488"/>
        <end position="683"/>
    </location>
</feature>
<dbReference type="InterPro" id="IPR029056">
    <property type="entry name" value="Ribokinase-like"/>
</dbReference>
<dbReference type="InterPro" id="IPR001680">
    <property type="entry name" value="WD40_rpt"/>
</dbReference>
<keyword evidence="9" id="KW-1185">Reference proteome</keyword>
<feature type="region of interest" description="Disordered" evidence="7">
    <location>
        <begin position="989"/>
        <end position="1019"/>
    </location>
</feature>
<evidence type="ECO:0000256" key="3">
    <source>
        <dbReference type="ARBA" id="ARBA00023211"/>
    </source>
</evidence>
<dbReference type="Gene3D" id="3.40.1190.20">
    <property type="match status" value="1"/>
</dbReference>
<evidence type="ECO:0000313" key="9">
    <source>
        <dbReference type="Proteomes" id="UP000515153"/>
    </source>
</evidence>
<feature type="region of interest" description="Disordered" evidence="7">
    <location>
        <begin position="1063"/>
        <end position="1129"/>
    </location>
</feature>
<organism evidence="9 10">
    <name type="scientific">Pyricularia grisea</name>
    <name type="common">Crabgrass-specific blast fungus</name>
    <name type="synonym">Magnaporthe grisea</name>
    <dbReference type="NCBI Taxonomy" id="148305"/>
    <lineage>
        <taxon>Eukaryota</taxon>
        <taxon>Fungi</taxon>
        <taxon>Dikarya</taxon>
        <taxon>Ascomycota</taxon>
        <taxon>Pezizomycotina</taxon>
        <taxon>Sordariomycetes</taxon>
        <taxon>Sordariomycetidae</taxon>
        <taxon>Magnaporthales</taxon>
        <taxon>Pyriculariaceae</taxon>
        <taxon>Pyricularia</taxon>
    </lineage>
</organism>
<feature type="compositionally biased region" description="Polar residues" evidence="7">
    <location>
        <begin position="994"/>
        <end position="1004"/>
    </location>
</feature>
<dbReference type="Gene3D" id="2.130.10.10">
    <property type="entry name" value="YVTN repeat-like/Quinoprotein amine dehydrogenase"/>
    <property type="match status" value="1"/>
</dbReference>
<dbReference type="SUPFAM" id="SSF50978">
    <property type="entry name" value="WD40 repeat-like"/>
    <property type="match status" value="1"/>
</dbReference>
<keyword evidence="1" id="KW-0479">Metal-binding</keyword>
<dbReference type="FunFam" id="2.130.10.10:FF:000549">
    <property type="entry name" value="Small nucleolar ribonucleoprotein complex subunit"/>
    <property type="match status" value="1"/>
</dbReference>
<dbReference type="Gene3D" id="3.40.1790.10">
    <property type="entry name" value="Indigoidine synthase domain"/>
    <property type="match status" value="1"/>
</dbReference>
<feature type="compositionally biased region" description="Acidic residues" evidence="7">
    <location>
        <begin position="887"/>
        <end position="906"/>
    </location>
</feature>
<evidence type="ECO:0000256" key="1">
    <source>
        <dbReference type="ARBA" id="ARBA00022723"/>
    </source>
</evidence>
<dbReference type="GO" id="GO:0016798">
    <property type="term" value="F:hydrolase activity, acting on glycosyl bonds"/>
    <property type="evidence" value="ECO:0007669"/>
    <property type="project" value="UniProtKB-KW"/>
</dbReference>
<dbReference type="GO" id="GO:0004730">
    <property type="term" value="F:pseudouridylate synthase activity"/>
    <property type="evidence" value="ECO:0007669"/>
    <property type="project" value="InterPro"/>
</dbReference>
<dbReference type="PROSITE" id="PS50082">
    <property type="entry name" value="WD_REPEATS_2"/>
    <property type="match status" value="1"/>
</dbReference>
<gene>
    <name evidence="10" type="ORF">PgNI_03894</name>
</gene>
<evidence type="ECO:0000256" key="7">
    <source>
        <dbReference type="SAM" id="MobiDB-lite"/>
    </source>
</evidence>
<dbReference type="KEGG" id="pgri:PgNI_03894"/>
<dbReference type="InterPro" id="IPR015943">
    <property type="entry name" value="WD40/YVTN_repeat-like_dom_sf"/>
</dbReference>
<evidence type="ECO:0000313" key="10">
    <source>
        <dbReference type="RefSeq" id="XP_030983337.1"/>
    </source>
</evidence>
<evidence type="ECO:0000256" key="4">
    <source>
        <dbReference type="ARBA" id="ARBA00023239"/>
    </source>
</evidence>
<dbReference type="InterPro" id="IPR022830">
    <property type="entry name" value="Indigdn_synthA-like"/>
</dbReference>
<keyword evidence="6" id="KW-0853">WD repeat</keyword>
<feature type="region of interest" description="Disordered" evidence="7">
    <location>
        <begin position="873"/>
        <end position="919"/>
    </location>
</feature>
<dbReference type="Pfam" id="PF04227">
    <property type="entry name" value="Indigoidine_A"/>
    <property type="match status" value="1"/>
</dbReference>
<dbReference type="SUPFAM" id="SSF53613">
    <property type="entry name" value="Ribokinase-like"/>
    <property type="match status" value="1"/>
</dbReference>
<dbReference type="PANTHER" id="PTHR42909">
    <property type="entry name" value="ZGC:136858"/>
    <property type="match status" value="1"/>
</dbReference>
<dbReference type="Proteomes" id="UP000515153">
    <property type="component" value="Unplaced"/>
</dbReference>
<dbReference type="InterPro" id="IPR007342">
    <property type="entry name" value="PsuG"/>
</dbReference>
<keyword evidence="5" id="KW-0326">Glycosidase</keyword>
<evidence type="ECO:0000256" key="5">
    <source>
        <dbReference type="ARBA" id="ARBA00023295"/>
    </source>
</evidence>
<sequence>MWGGRPSLKHGSNPNVQIKSFESRWLTTGSVDDRKLVALLLIISDRYTCPISPRTKYIQVRQLTLVSPCGDMRATSRTLLAAAARRYSKPQLCGRRPFQARLLSSKIHAHSSGLGGILKISDEVRDALESNRPVVALESTIYTHGAVARSELGLEDIVRQNGGTPAVIGVLAGVPTVGLTDFEVERMISEGANKVSRRDLAYLAGLGMTGRPIHGGTTIAGTMLLARLAGIKVFGTGGLGGVHRGWESTMDISADLTELGRTRVAVICSGSKGFLDIPTTLEYLETQGVLVSTFADGRTGKVDFPAFWARESGIKSPSVVNSEAEAAAIILAQEKLGIESGIVFANPIPEQHQIPREEMDAVIKQAVSDAAEQGFTGSQNTPFILGQIRKLTAGRSVPANVALIQSNVERATKISVELSKLSEGSSTTKIFPTSNTVKTQVDTKVVQNPVEKVETHSKVDVLVAGSIALDLSCDFVPGSASQISPAMQTSNPSIVTQTVGGVGHNVALAAHRVDRNVKVRLCSLVGDDFAGATVLSKLESSGMDTSCIRQLGQEYHSARTAQYVAVNGADKNLVLAMADMGILTSHSFQKYWDSAVAASRPSWLVVDGNWSEADIHEGWIRSGRQHGAKIAFEPVSVAKSARLFPRLSSAARSSHGGLLHPSPLVDLATPNIHELAAMYNAAKEHGYFDDLSWFSMIDALGMRGARDRFVRLTSAALTDAGVPQQIIHLLPYIPCLLTKLGEKGVLLSMLLSPDDHRVRSIEADSYILVRATGDHPHVGAVYMRLFPAAEDVRDVVSVNGVGDTFCGTLIAGLARGAKVENLIDVAQKAAVLTLKSHQSVSDEIGKLEPEMAQIAQLPHWPIPRQSPFWPFRKTDEMGPKNRNNVESSDDDDFSNDEFASFDDDNGGSEVNFQVRDKDSDEEELERLVLGDTTTFRSHLFEDDDFLPAQTGSKDLRLVENQSLKATGNEAMDDSALFFFATEKEPVAGGKQLAPVSSGNKSSDPTAGDDAPAWEDSDDEKLSISLAGASRLRKLRLTEGEDIVSGAEYSRRLRQQYLRLNPQPSWVKDATGREPKRRRRSSASSGSDSDSGSDDEDFGTAMPLEEFLRDVSALTDGGSRKRRKLRPETINIQKTRDIPDVHKGPVESLSFHPQHPVLLSSSTSSMLHLHHISPAAHPTPNPLLTSVQVQNTPIRKAEFLSPSGEQIVFAGRRRFFHSWNISTGQVTKVSRIHGHRLEQKSVERFKLSPCGRYMAIVGTDKKGGGLLNIMRVGTMQWIAQARMDGRHGIADFCWWRTGEGVTILGRDGQVGEWDLEAKRFVGVWRDSGSTGGTVLALGGRDGPSELGEDRWVAVGSNVGILQVYDRDDLVVRPGVGQEGEVTVKETPEPTRAFESLTTAISVVTFSPDAQLLAFGSIHKKDALRLAHIPSCTLYRNWPTSETPFGRITAVAFGTQSDLIAVGNDKGKIRLWEIRS</sequence>
<dbReference type="GO" id="GO:0005737">
    <property type="term" value="C:cytoplasm"/>
    <property type="evidence" value="ECO:0007669"/>
    <property type="project" value="TreeGrafter"/>
</dbReference>
<name>A0A6P8B805_PYRGI</name>
<accession>A0A6P8B805</accession>